<protein>
    <submittedName>
        <fullName evidence="1 3">Uncharacterized protein</fullName>
    </submittedName>
</protein>
<dbReference type="Proteomes" id="UP000271162">
    <property type="component" value="Unassembled WGS sequence"/>
</dbReference>
<dbReference type="WBParaSite" id="NBR_0000296501-mRNA-1">
    <property type="protein sequence ID" value="NBR_0000296501-mRNA-1"/>
    <property type="gene ID" value="NBR_0000296501"/>
</dbReference>
<proteinExistence type="predicted"/>
<accession>A0A0N4XKB3</accession>
<sequence length="109" mass="12711">MENYVRHPAHGNKTLPLSIPMKRMKYSCDLEELAEEYADEVCHGSPEQLRLSIGLNWFVAPQEKIYGRHHAIKRTCYTDVSSVIHFETRALQFVEAMKEKLSPQSWKFS</sequence>
<reference evidence="3" key="1">
    <citation type="submission" date="2017-02" db="UniProtKB">
        <authorList>
            <consortium name="WormBaseParasite"/>
        </authorList>
    </citation>
    <scope>IDENTIFICATION</scope>
</reference>
<evidence type="ECO:0000313" key="1">
    <source>
        <dbReference type="EMBL" id="VDL66555.1"/>
    </source>
</evidence>
<evidence type="ECO:0000313" key="3">
    <source>
        <dbReference type="WBParaSite" id="NBR_0000296501-mRNA-1"/>
    </source>
</evidence>
<reference evidence="1 2" key="2">
    <citation type="submission" date="2018-11" db="EMBL/GenBank/DDBJ databases">
        <authorList>
            <consortium name="Pathogen Informatics"/>
        </authorList>
    </citation>
    <scope>NUCLEOTIDE SEQUENCE [LARGE SCALE GENOMIC DNA]</scope>
</reference>
<organism evidence="3">
    <name type="scientific">Nippostrongylus brasiliensis</name>
    <name type="common">Rat hookworm</name>
    <dbReference type="NCBI Taxonomy" id="27835"/>
    <lineage>
        <taxon>Eukaryota</taxon>
        <taxon>Metazoa</taxon>
        <taxon>Ecdysozoa</taxon>
        <taxon>Nematoda</taxon>
        <taxon>Chromadorea</taxon>
        <taxon>Rhabditida</taxon>
        <taxon>Rhabditina</taxon>
        <taxon>Rhabditomorpha</taxon>
        <taxon>Strongyloidea</taxon>
        <taxon>Heligmosomidae</taxon>
        <taxon>Nippostrongylus</taxon>
    </lineage>
</organism>
<gene>
    <name evidence="1" type="ORF">NBR_LOCUS2966</name>
</gene>
<dbReference type="EMBL" id="UYSL01003936">
    <property type="protein sequence ID" value="VDL66555.1"/>
    <property type="molecule type" value="Genomic_DNA"/>
</dbReference>
<name>A0A0N4XKB3_NIPBR</name>
<evidence type="ECO:0000313" key="2">
    <source>
        <dbReference type="Proteomes" id="UP000271162"/>
    </source>
</evidence>
<dbReference type="AlphaFoldDB" id="A0A0N4XKB3"/>
<keyword evidence="2" id="KW-1185">Reference proteome</keyword>